<keyword evidence="6" id="KW-0689">Ribosomal protein</keyword>
<dbReference type="HAMAP" id="MF_00735">
    <property type="entry name" value="Methyltr_PrmA"/>
    <property type="match status" value="1"/>
</dbReference>
<evidence type="ECO:0000256" key="3">
    <source>
        <dbReference type="ARBA" id="ARBA00022603"/>
    </source>
</evidence>
<gene>
    <name evidence="6" type="ORF">MNBD_NITROSPINAE01-1576</name>
</gene>
<dbReference type="PANTHER" id="PTHR43648:SF1">
    <property type="entry name" value="ELECTRON TRANSFER FLAVOPROTEIN BETA SUBUNIT LYSINE METHYLTRANSFERASE"/>
    <property type="match status" value="1"/>
</dbReference>
<dbReference type="InterPro" id="IPR029063">
    <property type="entry name" value="SAM-dependent_MTases_sf"/>
</dbReference>
<accession>A0A3B1BX54</accession>
<dbReference type="AlphaFoldDB" id="A0A3B1BX54"/>
<evidence type="ECO:0000256" key="1">
    <source>
        <dbReference type="ARBA" id="ARBA00009741"/>
    </source>
</evidence>
<keyword evidence="2" id="KW-0963">Cytoplasm</keyword>
<dbReference type="Pfam" id="PF06325">
    <property type="entry name" value="PrmA"/>
    <property type="match status" value="1"/>
</dbReference>
<dbReference type="InterPro" id="IPR050078">
    <property type="entry name" value="Ribosomal_L11_MeTrfase_PrmA"/>
</dbReference>
<proteinExistence type="inferred from homology"/>
<evidence type="ECO:0000313" key="6">
    <source>
        <dbReference type="EMBL" id="VAX16394.1"/>
    </source>
</evidence>
<dbReference type="SUPFAM" id="SSF53335">
    <property type="entry name" value="S-adenosyl-L-methionine-dependent methyltransferases"/>
    <property type="match status" value="1"/>
</dbReference>
<protein>
    <submittedName>
        <fullName evidence="6">Ribosomal protein L11 methyltransferase</fullName>
    </submittedName>
</protein>
<evidence type="ECO:0000256" key="5">
    <source>
        <dbReference type="ARBA" id="ARBA00022691"/>
    </source>
</evidence>
<dbReference type="InterPro" id="IPR004498">
    <property type="entry name" value="Ribosomal_PrmA_MeTrfase"/>
</dbReference>
<keyword evidence="4 6" id="KW-0808">Transferase</keyword>
<dbReference type="GO" id="GO:0008276">
    <property type="term" value="F:protein methyltransferase activity"/>
    <property type="evidence" value="ECO:0007669"/>
    <property type="project" value="InterPro"/>
</dbReference>
<name>A0A3B1BX54_9ZZZZ</name>
<comment type="similarity">
    <text evidence="1">Belongs to the methyltransferase superfamily. PrmA family.</text>
</comment>
<evidence type="ECO:0000256" key="4">
    <source>
        <dbReference type="ARBA" id="ARBA00022679"/>
    </source>
</evidence>
<dbReference type="Gene3D" id="3.40.50.150">
    <property type="entry name" value="Vaccinia Virus protein VP39"/>
    <property type="match status" value="1"/>
</dbReference>
<dbReference type="GO" id="GO:0032259">
    <property type="term" value="P:methylation"/>
    <property type="evidence" value="ECO:0007669"/>
    <property type="project" value="UniProtKB-KW"/>
</dbReference>
<dbReference type="PANTHER" id="PTHR43648">
    <property type="entry name" value="ELECTRON TRANSFER FLAVOPROTEIN BETA SUBUNIT LYSINE METHYLTRANSFERASE"/>
    <property type="match status" value="1"/>
</dbReference>
<keyword evidence="6" id="KW-0687">Ribonucleoprotein</keyword>
<keyword evidence="3 6" id="KW-0489">Methyltransferase</keyword>
<keyword evidence="5" id="KW-0949">S-adenosyl-L-methionine</keyword>
<sequence length="284" mass="30297">MGKNWVKVMVKTEGAPADDVAGVLAEEFSVAVEVAPDNTVNLWVAEEAYGAKMDKSIIDVITGVFSGSSVTLTSETEKNHDWQEKWKEFLEPVKVGNSVVITPSWKINEVSKDKKTVVVIDPGMAFGTGNHATTEGCALLLERYCGMRVLDVGTGTGVLAILSAMLGAEEVIAIDNDHIAVAVARENVDNNGVSGKVKVLEGEIGVVNGKFNVVVANLFLGPLLSIAPMVKEVMLLGGVYIISGLRADQEKTADSAVRHEGFGLIDKVEKDGWVALAYRLSTPL</sequence>
<reference evidence="6" key="1">
    <citation type="submission" date="2018-06" db="EMBL/GenBank/DDBJ databases">
        <authorList>
            <person name="Zhirakovskaya E."/>
        </authorList>
    </citation>
    <scope>NUCLEOTIDE SEQUENCE</scope>
</reference>
<dbReference type="CDD" id="cd02440">
    <property type="entry name" value="AdoMet_MTases"/>
    <property type="match status" value="1"/>
</dbReference>
<dbReference type="EMBL" id="UOGC01000027">
    <property type="protein sequence ID" value="VAX16394.1"/>
    <property type="molecule type" value="Genomic_DNA"/>
</dbReference>
<dbReference type="GO" id="GO:0005840">
    <property type="term" value="C:ribosome"/>
    <property type="evidence" value="ECO:0007669"/>
    <property type="project" value="UniProtKB-KW"/>
</dbReference>
<evidence type="ECO:0000256" key="2">
    <source>
        <dbReference type="ARBA" id="ARBA00022490"/>
    </source>
</evidence>
<organism evidence="6">
    <name type="scientific">hydrothermal vent metagenome</name>
    <dbReference type="NCBI Taxonomy" id="652676"/>
    <lineage>
        <taxon>unclassified sequences</taxon>
        <taxon>metagenomes</taxon>
        <taxon>ecological metagenomes</taxon>
    </lineage>
</organism>